<evidence type="ECO:0000256" key="2">
    <source>
        <dbReference type="ARBA" id="ARBA00022723"/>
    </source>
</evidence>
<evidence type="ECO:0000313" key="8">
    <source>
        <dbReference type="Proteomes" id="UP001165986"/>
    </source>
</evidence>
<keyword evidence="3" id="KW-0560">Oxidoreductase</keyword>
<dbReference type="EMBL" id="VJXY01000019">
    <property type="protein sequence ID" value="MBD6617660.1"/>
    <property type="molecule type" value="Genomic_DNA"/>
</dbReference>
<dbReference type="GO" id="GO:0046872">
    <property type="term" value="F:metal ion binding"/>
    <property type="evidence" value="ECO:0007669"/>
    <property type="project" value="UniProtKB-KW"/>
</dbReference>
<dbReference type="InterPro" id="IPR017941">
    <property type="entry name" value="Rieske_2Fe-2S"/>
</dbReference>
<dbReference type="PANTHER" id="PTHR21266">
    <property type="entry name" value="IRON-SULFUR DOMAIN CONTAINING PROTEIN"/>
    <property type="match status" value="1"/>
</dbReference>
<dbReference type="SUPFAM" id="SSF50022">
    <property type="entry name" value="ISP domain"/>
    <property type="match status" value="1"/>
</dbReference>
<name>A0AA40SYY8_9NOST</name>
<evidence type="ECO:0000256" key="3">
    <source>
        <dbReference type="ARBA" id="ARBA00023002"/>
    </source>
</evidence>
<proteinExistence type="predicted"/>
<evidence type="ECO:0000259" key="6">
    <source>
        <dbReference type="PROSITE" id="PS51296"/>
    </source>
</evidence>
<keyword evidence="2" id="KW-0479">Metal-binding</keyword>
<organism evidence="7 8">
    <name type="scientific">Komarekiella delphini-convector SJRDD-AB1</name>
    <dbReference type="NCBI Taxonomy" id="2593771"/>
    <lineage>
        <taxon>Bacteria</taxon>
        <taxon>Bacillati</taxon>
        <taxon>Cyanobacteriota</taxon>
        <taxon>Cyanophyceae</taxon>
        <taxon>Nostocales</taxon>
        <taxon>Nostocaceae</taxon>
        <taxon>Komarekiella</taxon>
        <taxon>Komarekiella delphini-convector</taxon>
    </lineage>
</organism>
<keyword evidence="4" id="KW-0408">Iron</keyword>
<dbReference type="PANTHER" id="PTHR21266:SF60">
    <property type="entry name" value="3-KETOSTEROID-9-ALPHA-MONOOXYGENASE, OXYGENASE COMPONENT"/>
    <property type="match status" value="1"/>
</dbReference>
<dbReference type="GO" id="GO:0051537">
    <property type="term" value="F:2 iron, 2 sulfur cluster binding"/>
    <property type="evidence" value="ECO:0007669"/>
    <property type="project" value="UniProtKB-KW"/>
</dbReference>
<dbReference type="CDD" id="cd03469">
    <property type="entry name" value="Rieske_RO_Alpha_N"/>
    <property type="match status" value="1"/>
</dbReference>
<keyword evidence="1" id="KW-0001">2Fe-2S</keyword>
<dbReference type="GO" id="GO:0016705">
    <property type="term" value="F:oxidoreductase activity, acting on paired donors, with incorporation or reduction of molecular oxygen"/>
    <property type="evidence" value="ECO:0007669"/>
    <property type="project" value="UniProtKB-ARBA"/>
</dbReference>
<sequence length="362" mass="42601">MNVNSQNVSSNRKPKTFNNLERFVEGWYWVIPSKNLREGEVKPITILGRELVIYRGEDRRVIIFDAYCPHMGAHLAEGKVEGNELRCFFHHWKFDAEGICVDIPCLDEPLSTKLKVWPTAEKYETIWIWTGEIPQLPLPYIPELEQKECDVTFASRLVTNCHPNVVMINVIDAQHFNSVHKLPLKIDFEKYELNQNAIIFNNITPISGDSFFIKLISRFYKNAITYSICYWYGSTGMVTFGPDFLHLHFMISLRLIEEGKAEIMTLLMIKKRRGILGRLYNHFVLWLAKILGKKFIKGDTKLFQTIQFDLKTPIKADRSIIQFINHLERQKPLMWKSWQLARSQDVESMQNRDRWRDERTND</sequence>
<evidence type="ECO:0000313" key="7">
    <source>
        <dbReference type="EMBL" id="MBD6617660.1"/>
    </source>
</evidence>
<keyword evidence="8" id="KW-1185">Reference proteome</keyword>
<feature type="domain" description="Rieske" evidence="6">
    <location>
        <begin position="27"/>
        <end position="128"/>
    </location>
</feature>
<dbReference type="Proteomes" id="UP001165986">
    <property type="component" value="Unassembled WGS sequence"/>
</dbReference>
<reference evidence="7" key="1">
    <citation type="submission" date="2019-07" db="EMBL/GenBank/DDBJ databases">
        <title>Toxilogical consequences of a new and cryptic species of cyanobacteria (Komarekiella delphini-convector) recovered from the epidermis of a bottlenose dolphin and 1500 ft. in the air.</title>
        <authorList>
            <person name="Brown A.O."/>
            <person name="Dvorak P."/>
            <person name="Villanueva C.D."/>
            <person name="Foss A.J."/>
            <person name="Garvey A.D."/>
            <person name="Gibson Q.A."/>
            <person name="Johansen J.R."/>
            <person name="Casamatta D.A."/>
        </authorList>
    </citation>
    <scope>NUCLEOTIDE SEQUENCE</scope>
    <source>
        <strain evidence="7">SJRDD-AB1</strain>
    </source>
</reference>
<dbReference type="GO" id="GO:0051213">
    <property type="term" value="F:dioxygenase activity"/>
    <property type="evidence" value="ECO:0007669"/>
    <property type="project" value="UniProtKB-KW"/>
</dbReference>
<dbReference type="SUPFAM" id="SSF55961">
    <property type="entry name" value="Bet v1-like"/>
    <property type="match status" value="1"/>
</dbReference>
<accession>A0AA40SYY8</accession>
<evidence type="ECO:0000256" key="5">
    <source>
        <dbReference type="ARBA" id="ARBA00023014"/>
    </source>
</evidence>
<dbReference type="InterPro" id="IPR050584">
    <property type="entry name" value="Cholesterol_7-desaturase"/>
</dbReference>
<evidence type="ECO:0000256" key="4">
    <source>
        <dbReference type="ARBA" id="ARBA00023004"/>
    </source>
</evidence>
<gene>
    <name evidence="7" type="ORF">FNW02_17955</name>
</gene>
<dbReference type="RefSeq" id="WP_191758880.1">
    <property type="nucleotide sequence ID" value="NZ_VJXY01000019.1"/>
</dbReference>
<comment type="caution">
    <text evidence="7">The sequence shown here is derived from an EMBL/GenBank/DDBJ whole genome shotgun (WGS) entry which is preliminary data.</text>
</comment>
<dbReference type="GO" id="GO:0004497">
    <property type="term" value="F:monooxygenase activity"/>
    <property type="evidence" value="ECO:0007669"/>
    <property type="project" value="UniProtKB-ARBA"/>
</dbReference>
<dbReference type="PROSITE" id="PS51296">
    <property type="entry name" value="RIESKE"/>
    <property type="match status" value="1"/>
</dbReference>
<dbReference type="Gene3D" id="2.102.10.10">
    <property type="entry name" value="Rieske [2Fe-2S] iron-sulphur domain"/>
    <property type="match status" value="1"/>
</dbReference>
<keyword evidence="7" id="KW-0223">Dioxygenase</keyword>
<evidence type="ECO:0000256" key="1">
    <source>
        <dbReference type="ARBA" id="ARBA00022714"/>
    </source>
</evidence>
<protein>
    <submittedName>
        <fullName evidence="7">Aromatic ring-hydroxylating dioxygenase subunit alpha</fullName>
    </submittedName>
</protein>
<keyword evidence="5" id="KW-0411">Iron-sulfur</keyword>
<dbReference type="Pfam" id="PF00355">
    <property type="entry name" value="Rieske"/>
    <property type="match status" value="1"/>
</dbReference>
<dbReference type="AlphaFoldDB" id="A0AA40SYY8"/>
<dbReference type="InterPro" id="IPR036922">
    <property type="entry name" value="Rieske_2Fe-2S_sf"/>
</dbReference>